<protein>
    <submittedName>
        <fullName evidence="1">Uncharacterized protein</fullName>
    </submittedName>
</protein>
<organism evidence="1 2">
    <name type="scientific">Sulfurimonas diazotrophicus</name>
    <dbReference type="NCBI Taxonomy" id="3131939"/>
    <lineage>
        <taxon>Bacteria</taxon>
        <taxon>Pseudomonadati</taxon>
        <taxon>Campylobacterota</taxon>
        <taxon>Epsilonproteobacteria</taxon>
        <taxon>Campylobacterales</taxon>
        <taxon>Sulfurimonadaceae</taxon>
        <taxon>Sulfurimonas</taxon>
    </lineage>
</organism>
<name>A0ABZ3HDY0_9BACT</name>
<proteinExistence type="predicted"/>
<accession>A0ABZ3HDY0</accession>
<sequence length="107" mass="12477">MQLDRLERYFNDYTYIKKGHYPVTDMVVYWYMGEAWTVANKEHQIAVSEGLLRSIEAKGFELKQEDVARLFELYDLRGKAARGELPDEAVLQAAFTEIIETHHLSHA</sequence>
<evidence type="ECO:0000313" key="2">
    <source>
        <dbReference type="Proteomes" id="UP001447842"/>
    </source>
</evidence>
<keyword evidence="2" id="KW-1185">Reference proteome</keyword>
<gene>
    <name evidence="1" type="ORF">WCY31_04740</name>
</gene>
<dbReference type="Proteomes" id="UP001447842">
    <property type="component" value="Chromosome"/>
</dbReference>
<reference evidence="1 2" key="1">
    <citation type="submission" date="2024-03" db="EMBL/GenBank/DDBJ databases">
        <title>Sulfurimonas sp. HSL3-1.</title>
        <authorList>
            <person name="Wang S."/>
        </authorList>
    </citation>
    <scope>NUCLEOTIDE SEQUENCE [LARGE SCALE GENOMIC DNA]</scope>
    <source>
        <strain evidence="1 2">HSL3-1</strain>
    </source>
</reference>
<dbReference type="RefSeq" id="WP_345973385.1">
    <property type="nucleotide sequence ID" value="NZ_CP147920.1"/>
</dbReference>
<dbReference type="EMBL" id="CP147920">
    <property type="protein sequence ID" value="XAU16015.1"/>
    <property type="molecule type" value="Genomic_DNA"/>
</dbReference>
<evidence type="ECO:0000313" key="1">
    <source>
        <dbReference type="EMBL" id="XAU16015.1"/>
    </source>
</evidence>